<comment type="caution">
    <text evidence="3">The sequence shown here is derived from an EMBL/GenBank/DDBJ whole genome shotgun (WGS) entry which is preliminary data.</text>
</comment>
<accession>A0A9W4GTY6</accession>
<reference evidence="3" key="1">
    <citation type="submission" date="2021-05" db="EMBL/GenBank/DDBJ databases">
        <authorList>
            <person name="Arsene-Ploetze F."/>
        </authorList>
    </citation>
    <scope>NUCLEOTIDE SEQUENCE</scope>
    <source>
        <strain evidence="3">DSM 42138</strain>
    </source>
</reference>
<gene>
    <name evidence="3" type="ORF">SCOCK_40184</name>
</gene>
<evidence type="ECO:0000256" key="1">
    <source>
        <dbReference type="SAM" id="MobiDB-lite"/>
    </source>
</evidence>
<dbReference type="Proteomes" id="UP001152519">
    <property type="component" value="Unassembled WGS sequence"/>
</dbReference>
<organism evidence="3 4">
    <name type="scientific">Actinacidiphila cocklensis</name>
    <dbReference type="NCBI Taxonomy" id="887465"/>
    <lineage>
        <taxon>Bacteria</taxon>
        <taxon>Bacillati</taxon>
        <taxon>Actinomycetota</taxon>
        <taxon>Actinomycetes</taxon>
        <taxon>Kitasatosporales</taxon>
        <taxon>Streptomycetaceae</taxon>
        <taxon>Actinacidiphila</taxon>
    </lineage>
</organism>
<keyword evidence="4" id="KW-1185">Reference proteome</keyword>
<dbReference type="RefSeq" id="WP_251494296.1">
    <property type="nucleotide sequence ID" value="NZ_CAJSLV010000070.1"/>
</dbReference>
<evidence type="ECO:0000259" key="2">
    <source>
        <dbReference type="Pfam" id="PF18431"/>
    </source>
</evidence>
<evidence type="ECO:0000313" key="4">
    <source>
        <dbReference type="Proteomes" id="UP001152519"/>
    </source>
</evidence>
<dbReference type="AlphaFoldDB" id="A0A9W4GTY6"/>
<dbReference type="EMBL" id="CAJSLV010000070">
    <property type="protein sequence ID" value="CAG6396265.1"/>
    <property type="molecule type" value="Genomic_DNA"/>
</dbReference>
<proteinExistence type="predicted"/>
<dbReference type="InterPro" id="IPR041436">
    <property type="entry name" value="RNAse_A_bac"/>
</dbReference>
<protein>
    <submittedName>
        <fullName evidence="3">RNAse_A_bac domain-containing protein</fullName>
    </submittedName>
</protein>
<dbReference type="CDD" id="cd20684">
    <property type="entry name" value="CdiA-CT_Yk_RNaseA-like"/>
    <property type="match status" value="1"/>
</dbReference>
<name>A0A9W4GTY6_9ACTN</name>
<feature type="compositionally biased region" description="Basic and acidic residues" evidence="1">
    <location>
        <begin position="14"/>
        <end position="25"/>
    </location>
</feature>
<dbReference type="Pfam" id="PF18431">
    <property type="entry name" value="RNAse_A_bac"/>
    <property type="match status" value="1"/>
</dbReference>
<sequence>MGTPPYPLGMGDGRPSDKQRDKEVKGLATPPPNASGGFDVKPSNLYYVSYQVRDEQFTFDKAARTLMEALTGHEQLAGKGTGPSAVAASYRKTATTFFDLWGNAMVAIGGAAVGFTATANNYAAADFRTNRKQQGPLPHQEPPWVMRVPTFYGDVPDLTWRGTNADSDHAIVRTLGHIPDFVADHVQGLLDQVLRLGKMYEITPGPDKDELRTIGTAWGMIFSDGTTSADNLNDDIASITNSANSEWQTAMKSFCQTIWGTSAWGKMQGTVAYKTAPNEGARRRPVITVLGETAQAVQTALLDLADASDKVTAVSEPAAEHAAKEMAKDMAKEYGFHPWHLLAGLTPFGAVDLTAEMVMSFRSHMDYAGIEAAVATYNETCSGIAKTLDGLEGKLEEARKSVPTFNAEEARAEAFGGRSLNDFKHDHLWTLQTDSAGVHKYPVDLVNQEGIGNSHAIDKHVAKTDDQLAQRMRDQHPSAASSYTDLESAQAYTQQCLDGNPDKIRSFINGHGTPPRETLEVDFGATGPVTGRSIDQAAYAADPAHPRVTEKHGVYVVIKYVSGMTPPFVVLTSYPN</sequence>
<feature type="domain" description="Bacterial CdiA-CT RNAse A" evidence="2">
    <location>
        <begin position="454"/>
        <end position="575"/>
    </location>
</feature>
<evidence type="ECO:0000313" key="3">
    <source>
        <dbReference type="EMBL" id="CAG6396265.1"/>
    </source>
</evidence>
<feature type="region of interest" description="Disordered" evidence="1">
    <location>
        <begin position="1"/>
        <end position="37"/>
    </location>
</feature>